<name>A0A917DEN5_9HYPH</name>
<dbReference type="Gene3D" id="1.10.530.10">
    <property type="match status" value="1"/>
</dbReference>
<evidence type="ECO:0000313" key="2">
    <source>
        <dbReference type="EMBL" id="GGD30717.1"/>
    </source>
</evidence>
<proteinExistence type="predicted"/>
<dbReference type="Pfam" id="PF20155">
    <property type="entry name" value="TMP_3"/>
    <property type="match status" value="1"/>
</dbReference>
<sequence length="877" mass="89871">MAIDAERLIINLSADFKRFERDMRSAAGISDRQFRAIERRAQQAQDRIKGFGVGIGRSIGAFAAVTLGVQGVRDIANYASAYRDLQNALKVTGLEGAGLKEVFGQLSRIALDQGAPLDALVTLYSRASQASKELNATQGELIQFSDGIATALRVAGTSATQAQGALLQLSQALGGGIVRAEEFNSINEGARPILQAVAAGLKEAGGSVSKLRALVLDGAVSSEAFFRAFLAGSAGLREQAGKTDATVSQSFSRIGTALTLLIGHLDDTYGASDNAAAGLDRVAKVIEGLPGYIDAAVAGLDSLEQYLNKLGNSDVFTKLNDFLKIDPRAAAAAVGIPYQPKNTVPYGSSLLGAAGVPAPGSSSSTPAGSTTGGIGSDLVAAADGSKDLAASADQATVSLDDFAVAADGAKDKNSFPTGGAISNYVNDVVQAEYGNGKVYKNPDSTASGAGQFIESTWLRLFKENFPDRAKGMADGAILALRRDAEISKSLIQAYAEENANVLRGAGIAVNEAALHLSHFLGAGDAKKVLSAAPGTPLAGLISAASIKANPTILGGGRTVDDARAYAEKRAGNTRVAAGNLTPAEEAAKDRVKDYQDLVAGSVEFIAAQEAEAAAVGKTALQAAKLRYEQQLLNEASAAGLEITPQLKEQISQLATGMAQAEVAANNLADAQQLSAEQLEEFKDFGKDAVKGLVSDLIAGKSAGEAFAGVLQKIGDKLIDMAIDGLFEKAFAGAGGGGGLGGLLGGIGKIFGFASGGYTGAGGKYQPAGIVHKGEYVVPKGVVDKVGVRNIQRLMGGYAEGGLVGGVSLRAPSAQSMSKQRAAGPQSMSIAVDVTGANGDRQIEDLVRQGVAAGIGQYDKTLDRTIGGKLSKSQARTL</sequence>
<keyword evidence="3" id="KW-1185">Reference proteome</keyword>
<protein>
    <recommendedName>
        <fullName evidence="1">Tape measure protein N-terminal domain-containing protein</fullName>
    </recommendedName>
</protein>
<dbReference type="RefSeq" id="WP_188853521.1">
    <property type="nucleotide sequence ID" value="NZ_BMJJ01000009.1"/>
</dbReference>
<feature type="domain" description="Tape measure protein N-terminal" evidence="1">
    <location>
        <begin position="74"/>
        <end position="267"/>
    </location>
</feature>
<accession>A0A917DEN5</accession>
<comment type="caution">
    <text evidence="2">The sequence shown here is derived from an EMBL/GenBank/DDBJ whole genome shotgun (WGS) entry which is preliminary data.</text>
</comment>
<dbReference type="InterPro" id="IPR013491">
    <property type="entry name" value="Tape_meas_N"/>
</dbReference>
<reference evidence="2" key="2">
    <citation type="submission" date="2020-09" db="EMBL/GenBank/DDBJ databases">
        <authorList>
            <person name="Sun Q."/>
            <person name="Zhou Y."/>
        </authorList>
    </citation>
    <scope>NUCLEOTIDE SEQUENCE</scope>
    <source>
        <strain evidence="2">CGMCC 1.15493</strain>
    </source>
</reference>
<reference evidence="2" key="1">
    <citation type="journal article" date="2014" name="Int. J. Syst. Evol. Microbiol.">
        <title>Complete genome sequence of Corynebacterium casei LMG S-19264T (=DSM 44701T), isolated from a smear-ripened cheese.</title>
        <authorList>
            <consortium name="US DOE Joint Genome Institute (JGI-PGF)"/>
            <person name="Walter F."/>
            <person name="Albersmeier A."/>
            <person name="Kalinowski J."/>
            <person name="Ruckert C."/>
        </authorList>
    </citation>
    <scope>NUCLEOTIDE SEQUENCE</scope>
    <source>
        <strain evidence="2">CGMCC 1.15493</strain>
    </source>
</reference>
<evidence type="ECO:0000259" key="1">
    <source>
        <dbReference type="Pfam" id="PF20155"/>
    </source>
</evidence>
<evidence type="ECO:0000313" key="3">
    <source>
        <dbReference type="Proteomes" id="UP000613160"/>
    </source>
</evidence>
<dbReference type="NCBIfam" id="TIGR02675">
    <property type="entry name" value="tape_meas_nterm"/>
    <property type="match status" value="1"/>
</dbReference>
<dbReference type="AlphaFoldDB" id="A0A917DEN5"/>
<dbReference type="Proteomes" id="UP000613160">
    <property type="component" value="Unassembled WGS sequence"/>
</dbReference>
<organism evidence="2 3">
    <name type="scientific">Aureimonas glaciei</name>
    <dbReference type="NCBI Taxonomy" id="1776957"/>
    <lineage>
        <taxon>Bacteria</taxon>
        <taxon>Pseudomonadati</taxon>
        <taxon>Pseudomonadota</taxon>
        <taxon>Alphaproteobacteria</taxon>
        <taxon>Hyphomicrobiales</taxon>
        <taxon>Aurantimonadaceae</taxon>
        <taxon>Aureimonas</taxon>
    </lineage>
</organism>
<gene>
    <name evidence="2" type="ORF">GCM10011335_37210</name>
</gene>
<dbReference type="EMBL" id="BMJJ01000009">
    <property type="protein sequence ID" value="GGD30717.1"/>
    <property type="molecule type" value="Genomic_DNA"/>
</dbReference>